<dbReference type="PANTHER" id="PTHR42861">
    <property type="entry name" value="CALCIUM-TRANSPORTING ATPASE"/>
    <property type="match status" value="1"/>
</dbReference>
<evidence type="ECO:0000256" key="17">
    <source>
        <dbReference type="ARBA" id="ARBA00047295"/>
    </source>
</evidence>
<keyword evidence="11" id="KW-0067">ATP-binding</keyword>
<evidence type="ECO:0000256" key="5">
    <source>
        <dbReference type="ARBA" id="ARBA00013555"/>
    </source>
</evidence>
<dbReference type="PROSITE" id="PS00154">
    <property type="entry name" value="ATPASE_E1_E2"/>
    <property type="match status" value="1"/>
</dbReference>
<keyword evidence="9 19" id="KW-0812">Transmembrane</keyword>
<evidence type="ECO:0000259" key="20">
    <source>
        <dbReference type="SMART" id="SM00831"/>
    </source>
</evidence>
<dbReference type="SFLD" id="SFLDS00003">
    <property type="entry name" value="Haloacid_Dehalogenase"/>
    <property type="match status" value="1"/>
</dbReference>
<proteinExistence type="inferred from homology"/>
<keyword evidence="14 19" id="KW-1133">Transmembrane helix</keyword>
<dbReference type="Pfam" id="PF00122">
    <property type="entry name" value="E1-E2_ATPase"/>
    <property type="match status" value="1"/>
</dbReference>
<comment type="function">
    <text evidence="1">Mediates magnesium influx to the cytosol.</text>
</comment>
<dbReference type="InterPro" id="IPR006068">
    <property type="entry name" value="ATPase_P-typ_cation-transptr_C"/>
</dbReference>
<keyword evidence="10" id="KW-0547">Nucleotide-binding</keyword>
<evidence type="ECO:0000256" key="2">
    <source>
        <dbReference type="ARBA" id="ARBA00004429"/>
    </source>
</evidence>
<dbReference type="Pfam" id="PF13246">
    <property type="entry name" value="Cation_ATPase"/>
    <property type="match status" value="1"/>
</dbReference>
<feature type="transmembrane region" description="Helical" evidence="19">
    <location>
        <begin position="276"/>
        <end position="295"/>
    </location>
</feature>
<dbReference type="InterPro" id="IPR023298">
    <property type="entry name" value="ATPase_P-typ_TM_dom_sf"/>
</dbReference>
<feature type="transmembrane region" description="Helical" evidence="19">
    <location>
        <begin position="849"/>
        <end position="867"/>
    </location>
</feature>
<dbReference type="Proteomes" id="UP000694460">
    <property type="component" value="Unassembled WGS sequence"/>
</dbReference>
<dbReference type="Gene3D" id="3.40.1110.10">
    <property type="entry name" value="Calcium-transporting ATPase, cytoplasmic domain N"/>
    <property type="match status" value="1"/>
</dbReference>
<keyword evidence="8" id="KW-0597">Phosphoprotein</keyword>
<comment type="caution">
    <text evidence="21">The sequence shown here is derived from an EMBL/GenBank/DDBJ whole genome shotgun (WGS) entry which is preliminary data.</text>
</comment>
<evidence type="ECO:0000256" key="16">
    <source>
        <dbReference type="ARBA" id="ARBA00029806"/>
    </source>
</evidence>
<dbReference type="InterPro" id="IPR036412">
    <property type="entry name" value="HAD-like_sf"/>
</dbReference>
<reference evidence="21 22" key="1">
    <citation type="submission" date="2021-03" db="EMBL/GenBank/DDBJ databases">
        <title>Sequencing the genomes of 1000 actinobacteria strains.</title>
        <authorList>
            <person name="Klenk H.-P."/>
        </authorList>
    </citation>
    <scope>NUCLEOTIDE SEQUENCE [LARGE SCALE GENOMIC DNA]</scope>
    <source>
        <strain evidence="21 22">DSM 46713</strain>
    </source>
</reference>
<dbReference type="NCBIfam" id="TIGR01524">
    <property type="entry name" value="ATPase-IIIB_Mg"/>
    <property type="match status" value="1"/>
</dbReference>
<feature type="transmembrane region" description="Helical" evidence="19">
    <location>
        <begin position="747"/>
        <end position="772"/>
    </location>
</feature>
<evidence type="ECO:0000256" key="19">
    <source>
        <dbReference type="SAM" id="Phobius"/>
    </source>
</evidence>
<dbReference type="InterPro" id="IPR023214">
    <property type="entry name" value="HAD_sf"/>
</dbReference>
<evidence type="ECO:0000256" key="10">
    <source>
        <dbReference type="ARBA" id="ARBA00022741"/>
    </source>
</evidence>
<dbReference type="InterPro" id="IPR008250">
    <property type="entry name" value="ATPase_P-typ_transduc_dom_A_sf"/>
</dbReference>
<keyword evidence="7" id="KW-0997">Cell inner membrane</keyword>
<evidence type="ECO:0000256" key="9">
    <source>
        <dbReference type="ARBA" id="ARBA00022692"/>
    </source>
</evidence>
<keyword evidence="22" id="KW-1185">Reference proteome</keyword>
<evidence type="ECO:0000256" key="18">
    <source>
        <dbReference type="ARBA" id="ARBA00049360"/>
    </source>
</evidence>
<evidence type="ECO:0000256" key="7">
    <source>
        <dbReference type="ARBA" id="ARBA00022519"/>
    </source>
</evidence>
<dbReference type="SFLD" id="SFLDG00002">
    <property type="entry name" value="C1.7:_P-type_atpase_like"/>
    <property type="match status" value="1"/>
</dbReference>
<gene>
    <name evidence="21" type="ORF">JOF57_000658</name>
</gene>
<dbReference type="SUPFAM" id="SSF56784">
    <property type="entry name" value="HAD-like"/>
    <property type="match status" value="1"/>
</dbReference>
<dbReference type="InterPro" id="IPR001757">
    <property type="entry name" value="P_typ_ATPase"/>
</dbReference>
<dbReference type="InterPro" id="IPR006415">
    <property type="entry name" value="P-type_ATPase_IIIB"/>
</dbReference>
<feature type="transmembrane region" description="Helical" evidence="19">
    <location>
        <begin position="75"/>
        <end position="95"/>
    </location>
</feature>
<dbReference type="Pfam" id="PF00689">
    <property type="entry name" value="Cation_ATPase_C"/>
    <property type="match status" value="1"/>
</dbReference>
<dbReference type="InterPro" id="IPR044492">
    <property type="entry name" value="P_typ_ATPase_HD_dom"/>
</dbReference>
<name>A0ABS4ZNR7_9MYCO</name>
<dbReference type="SMART" id="SM00831">
    <property type="entry name" value="Cation_ATPase_N"/>
    <property type="match status" value="1"/>
</dbReference>
<dbReference type="InterPro" id="IPR059000">
    <property type="entry name" value="ATPase_P-type_domA"/>
</dbReference>
<dbReference type="InterPro" id="IPR018303">
    <property type="entry name" value="ATPase_P-typ_P_site"/>
</dbReference>
<evidence type="ECO:0000256" key="15">
    <source>
        <dbReference type="ARBA" id="ARBA00023136"/>
    </source>
</evidence>
<evidence type="ECO:0000256" key="13">
    <source>
        <dbReference type="ARBA" id="ARBA00022967"/>
    </source>
</evidence>
<dbReference type="PRINTS" id="PR01836">
    <property type="entry name" value="MGATPASE"/>
</dbReference>
<dbReference type="EC" id="7.2.2.14" evidence="4"/>
<keyword evidence="12" id="KW-0460">Magnesium</keyword>
<comment type="subcellular location">
    <subcellularLocation>
        <location evidence="2">Cell inner membrane</location>
        <topology evidence="2">Multi-pass membrane protein</topology>
    </subcellularLocation>
</comment>
<evidence type="ECO:0000256" key="3">
    <source>
        <dbReference type="ARBA" id="ARBA00008746"/>
    </source>
</evidence>
<feature type="transmembrane region" description="Helical" evidence="19">
    <location>
        <begin position="101"/>
        <end position="117"/>
    </location>
</feature>
<feature type="transmembrane region" description="Helical" evidence="19">
    <location>
        <begin position="680"/>
        <end position="702"/>
    </location>
</feature>
<feature type="transmembrane region" description="Helical" evidence="19">
    <location>
        <begin position="784"/>
        <end position="802"/>
    </location>
</feature>
<comment type="catalytic activity">
    <reaction evidence="18">
        <text>ATP + H2O = ADP + phosphate + H(+)</text>
        <dbReference type="Rhea" id="RHEA:13065"/>
        <dbReference type="ChEBI" id="CHEBI:15377"/>
        <dbReference type="ChEBI" id="CHEBI:15378"/>
        <dbReference type="ChEBI" id="CHEBI:30616"/>
        <dbReference type="ChEBI" id="CHEBI:43474"/>
        <dbReference type="ChEBI" id="CHEBI:456216"/>
    </reaction>
</comment>
<dbReference type="SUPFAM" id="SSF81653">
    <property type="entry name" value="Calcium ATPase, transduction domain A"/>
    <property type="match status" value="1"/>
</dbReference>
<evidence type="ECO:0000256" key="11">
    <source>
        <dbReference type="ARBA" id="ARBA00022840"/>
    </source>
</evidence>
<feature type="domain" description="Cation-transporting P-type ATPase N-terminal" evidence="20">
    <location>
        <begin position="24"/>
        <end position="97"/>
    </location>
</feature>
<organism evidence="21 22">
    <name type="scientific">Mycolicibacterium lutetiense</name>
    <dbReference type="NCBI Taxonomy" id="1641992"/>
    <lineage>
        <taxon>Bacteria</taxon>
        <taxon>Bacillati</taxon>
        <taxon>Actinomycetota</taxon>
        <taxon>Actinomycetes</taxon>
        <taxon>Mycobacteriales</taxon>
        <taxon>Mycobacteriaceae</taxon>
        <taxon>Mycolicibacterium</taxon>
    </lineage>
</organism>
<evidence type="ECO:0000256" key="12">
    <source>
        <dbReference type="ARBA" id="ARBA00022842"/>
    </source>
</evidence>
<comment type="catalytic activity">
    <reaction evidence="17">
        <text>Mg(2+)(out) + ATP + H2O = Mg(2+)(in) + ADP + phosphate + H(+)</text>
        <dbReference type="Rhea" id="RHEA:10260"/>
        <dbReference type="ChEBI" id="CHEBI:15377"/>
        <dbReference type="ChEBI" id="CHEBI:15378"/>
        <dbReference type="ChEBI" id="CHEBI:18420"/>
        <dbReference type="ChEBI" id="CHEBI:30616"/>
        <dbReference type="ChEBI" id="CHEBI:43474"/>
        <dbReference type="ChEBI" id="CHEBI:456216"/>
        <dbReference type="EC" id="7.2.2.14"/>
    </reaction>
</comment>
<evidence type="ECO:0000256" key="8">
    <source>
        <dbReference type="ARBA" id="ARBA00022553"/>
    </source>
</evidence>
<evidence type="ECO:0000313" key="22">
    <source>
        <dbReference type="Proteomes" id="UP000694460"/>
    </source>
</evidence>
<evidence type="ECO:0000256" key="6">
    <source>
        <dbReference type="ARBA" id="ARBA00022475"/>
    </source>
</evidence>
<dbReference type="EMBL" id="JAGIOP010000001">
    <property type="protein sequence ID" value="MBP2450773.1"/>
    <property type="molecule type" value="Genomic_DNA"/>
</dbReference>
<keyword evidence="6" id="KW-1003">Cell membrane</keyword>
<accession>A0ABS4ZNR7</accession>
<evidence type="ECO:0000256" key="1">
    <source>
        <dbReference type="ARBA" id="ARBA00003954"/>
    </source>
</evidence>
<feature type="transmembrane region" description="Helical" evidence="19">
    <location>
        <begin position="301"/>
        <end position="323"/>
    </location>
</feature>
<comment type="similarity">
    <text evidence="3">Belongs to the cation transport ATPase (P-type) (TC 3.A.3) family. Type IIIB subfamily.</text>
</comment>
<evidence type="ECO:0000256" key="4">
    <source>
        <dbReference type="ARBA" id="ARBA00012786"/>
    </source>
</evidence>
<evidence type="ECO:0000256" key="14">
    <source>
        <dbReference type="ARBA" id="ARBA00022989"/>
    </source>
</evidence>
<dbReference type="Pfam" id="PF00690">
    <property type="entry name" value="Cation_ATPase_N"/>
    <property type="match status" value="1"/>
</dbReference>
<dbReference type="InterPro" id="IPR004014">
    <property type="entry name" value="ATPase_P-typ_cation-transptr_N"/>
</dbReference>
<evidence type="ECO:0000313" key="21">
    <source>
        <dbReference type="EMBL" id="MBP2450773.1"/>
    </source>
</evidence>
<feature type="transmembrane region" description="Helical" evidence="19">
    <location>
        <begin position="814"/>
        <end position="837"/>
    </location>
</feature>
<dbReference type="SFLD" id="SFLDF00027">
    <property type="entry name" value="p-type_atpase"/>
    <property type="match status" value="1"/>
</dbReference>
<dbReference type="SUPFAM" id="SSF81665">
    <property type="entry name" value="Calcium ATPase, transmembrane domain M"/>
    <property type="match status" value="1"/>
</dbReference>
<sequence length="879" mass="93539">MTSPGIHRRAGRVDAADNVTPLRELAEAPAFAVFQQMAATPRGLTEAEAAERLHRHGDNVPQALSEDGFFTRLAAALRSPFVALLSVLAAVFVAVGDPRGSTIVVVMVVLAVGLRLWQLTRTVRATRQLRTLTSATATVRRRADELEAPLEREVPVSDLVPGDVVSLRAGDVVAADLRLLSCTDLLVDQSVLSGEALPVRKSASVADGVVTGTGIIDSASLCFAGSAVVAGSATAVVVATGSQTYGGSLARDAARLRPESSFDVGVRTVGWTLIRFMLVLVPIVFAVSGAVSGIWPQAAMFAVAVAVGLTPEMLPVIVTSNLARGAARLARDRVVVSRLNAIQDLGAVEVLCVDKTGTLTEDRVVYANSIDITGRIDHGVAEFAYLASFFADESHDRLDAAMCETLAEHGMPLLAEAAFEKVDEIAFDSARRRASVVVQRQPGEHVLICKGDPDRVLPRCSRVWLEQADAELSDDIRLEADDLVQAYRKQGMRVLAVAVKPGPARLEHCCADDETDLILAGFVGFVDPVRASAAPAVGELADCGVDVKILTGDSAIVARQVAGQVGVHPDRVLVGTQIDRIGEHRLPAVVAGTSVFAELGPGHKVRIVAALRQHGCAVGFLGDGVNDVAALRIADAGIAADTATDAAKDAADVILLDKDLEVVARAVVEGRRTLANTMKYVKITAASNFGNVLSVVAASVFLPFLPMLPVQLMVQNLLYDTAQLALPWDRVDREYLQAPRRWRSGGLVGFMVVFGALSSIFDLATFAMLWWVFGAGQNPAMFHAGWFVEGLLTQLAVVLVLRTKNAPWRGDRPARVVVTVSAAVASIGLVLGFTPLAGLLDMSPLPMAYALWLIAVLAAYGLAAHLAKRWYLRRQRSWL</sequence>
<dbReference type="Gene3D" id="3.40.50.1000">
    <property type="entry name" value="HAD superfamily/HAD-like"/>
    <property type="match status" value="1"/>
</dbReference>
<keyword evidence="13" id="KW-1278">Translocase</keyword>
<protein>
    <recommendedName>
        <fullName evidence="5">Magnesium-transporting ATPase, P-type 1</fullName>
        <ecNumber evidence="4">7.2.2.14</ecNumber>
    </recommendedName>
    <alternativeName>
        <fullName evidence="16">Mg(2+) transport ATPase, P-type 1</fullName>
    </alternativeName>
</protein>
<dbReference type="RefSeq" id="WP_209913593.1">
    <property type="nucleotide sequence ID" value="NZ_JAGIOP010000001.1"/>
</dbReference>
<keyword evidence="15 19" id="KW-0472">Membrane</keyword>
<dbReference type="Gene3D" id="1.20.1110.10">
    <property type="entry name" value="Calcium-transporting ATPase, transmembrane domain"/>
    <property type="match status" value="1"/>
</dbReference>
<dbReference type="InterPro" id="IPR023299">
    <property type="entry name" value="ATPase_P-typ_cyto_dom_N"/>
</dbReference>
<dbReference type="Gene3D" id="2.70.150.10">
    <property type="entry name" value="Calcium-transporting ATPase, cytoplasmic transduction domain A"/>
    <property type="match status" value="1"/>
</dbReference>
<dbReference type="NCBIfam" id="TIGR01494">
    <property type="entry name" value="ATPase_P-type"/>
    <property type="match status" value="1"/>
</dbReference>